<dbReference type="EMBL" id="CACRUX010000074">
    <property type="protein sequence ID" value="VYU41142.1"/>
    <property type="molecule type" value="Genomic_DNA"/>
</dbReference>
<evidence type="ECO:0000256" key="6">
    <source>
        <dbReference type="PIRNR" id="PIRNR018267"/>
    </source>
</evidence>
<dbReference type="Gene3D" id="3.40.960.10">
    <property type="entry name" value="VSR Endonuclease"/>
    <property type="match status" value="1"/>
</dbReference>
<dbReference type="SUPFAM" id="SSF52980">
    <property type="entry name" value="Restriction endonuclease-like"/>
    <property type="match status" value="1"/>
</dbReference>
<dbReference type="NCBIfam" id="TIGR00632">
    <property type="entry name" value="vsr"/>
    <property type="match status" value="1"/>
</dbReference>
<evidence type="ECO:0000256" key="1">
    <source>
        <dbReference type="ARBA" id="ARBA00022722"/>
    </source>
</evidence>
<keyword evidence="3 6" id="KW-0227">DNA damage</keyword>
<dbReference type="EC" id="3.1.-.-" evidence="6"/>
<evidence type="ECO:0000256" key="3">
    <source>
        <dbReference type="ARBA" id="ARBA00022763"/>
    </source>
</evidence>
<keyword evidence="4 6" id="KW-0378">Hydrolase</keyword>
<evidence type="ECO:0000256" key="2">
    <source>
        <dbReference type="ARBA" id="ARBA00022759"/>
    </source>
</evidence>
<protein>
    <recommendedName>
        <fullName evidence="6">Very short patch repair endonuclease</fullName>
        <ecNumber evidence="6">3.1.-.-</ecNumber>
    </recommendedName>
</protein>
<dbReference type="AlphaFoldDB" id="A0A6N3EJV0"/>
<evidence type="ECO:0000256" key="5">
    <source>
        <dbReference type="ARBA" id="ARBA00023204"/>
    </source>
</evidence>
<comment type="function">
    <text evidence="6">May nick specific sequences that contain T:G mispairs resulting from m5C-deamination.</text>
</comment>
<name>A0A6N3EJV0_9FIRM</name>
<keyword evidence="5 6" id="KW-0234">DNA repair</keyword>
<organism evidence="7">
    <name type="scientific">Veillonella ratti</name>
    <dbReference type="NCBI Taxonomy" id="103892"/>
    <lineage>
        <taxon>Bacteria</taxon>
        <taxon>Bacillati</taxon>
        <taxon>Bacillota</taxon>
        <taxon>Negativicutes</taxon>
        <taxon>Veillonellales</taxon>
        <taxon>Veillonellaceae</taxon>
        <taxon>Veillonella</taxon>
    </lineage>
</organism>
<dbReference type="GO" id="GO:0006298">
    <property type="term" value="P:mismatch repair"/>
    <property type="evidence" value="ECO:0007669"/>
    <property type="project" value="UniProtKB-UniRule"/>
</dbReference>
<dbReference type="InterPro" id="IPR011335">
    <property type="entry name" value="Restrct_endonuc-II-like"/>
</dbReference>
<dbReference type="RefSeq" id="WP_021840285.1">
    <property type="nucleotide sequence ID" value="NZ_CACRUX010000074.1"/>
</dbReference>
<dbReference type="Pfam" id="PF03852">
    <property type="entry name" value="Vsr"/>
    <property type="match status" value="1"/>
</dbReference>
<dbReference type="PIRSF" id="PIRSF018267">
    <property type="entry name" value="VSR_endonuc"/>
    <property type="match status" value="1"/>
</dbReference>
<dbReference type="InterPro" id="IPR004603">
    <property type="entry name" value="DNA_mismatch_endonuc_vsr"/>
</dbReference>
<reference evidence="7" key="1">
    <citation type="submission" date="2019-11" db="EMBL/GenBank/DDBJ databases">
        <authorList>
            <person name="Feng L."/>
        </authorList>
    </citation>
    <scope>NUCLEOTIDE SEQUENCE</scope>
    <source>
        <strain evidence="7">VrattiLFYP33</strain>
    </source>
</reference>
<dbReference type="GO" id="GO:0016787">
    <property type="term" value="F:hydrolase activity"/>
    <property type="evidence" value="ECO:0007669"/>
    <property type="project" value="UniProtKB-KW"/>
</dbReference>
<keyword evidence="2 6" id="KW-0255">Endonuclease</keyword>
<dbReference type="GO" id="GO:0004519">
    <property type="term" value="F:endonuclease activity"/>
    <property type="evidence" value="ECO:0007669"/>
    <property type="project" value="UniProtKB-KW"/>
</dbReference>
<sequence length="145" mass="17820">MVDRLTPEQRHKNMQRIRNKDSDIELLLRKELWRRGLHYRKNVKHIVGCPDIAFKGLKIAVFCDSEFWHGYDWLNRKDDFKTNREFWIAKIERNMIRDQEVNELLISNGWYVLRFWGKQIKQDVSYCADMIEQAVEERRRCYIKQ</sequence>
<accession>A0A6N3EJV0</accession>
<proteinExistence type="inferred from homology"/>
<dbReference type="CDD" id="cd00221">
    <property type="entry name" value="Vsr"/>
    <property type="match status" value="1"/>
</dbReference>
<evidence type="ECO:0000313" key="7">
    <source>
        <dbReference type="EMBL" id="VYU41142.1"/>
    </source>
</evidence>
<comment type="similarity">
    <text evidence="6">Belongs to the vsr family.</text>
</comment>
<gene>
    <name evidence="7" type="primary">vsr</name>
    <name evidence="7" type="ORF">VRLFYP33_01968</name>
</gene>
<evidence type="ECO:0000256" key="4">
    <source>
        <dbReference type="ARBA" id="ARBA00022801"/>
    </source>
</evidence>
<keyword evidence="1 6" id="KW-0540">Nuclease</keyword>